<dbReference type="PANTHER" id="PTHR38790">
    <property type="entry name" value="2EXR DOMAIN-CONTAINING PROTEIN-RELATED"/>
    <property type="match status" value="1"/>
</dbReference>
<evidence type="ECO:0000259" key="1">
    <source>
        <dbReference type="Pfam" id="PF24864"/>
    </source>
</evidence>
<dbReference type="InterPro" id="IPR056632">
    <property type="entry name" value="DUF7730"/>
</dbReference>
<sequence length="342" mass="38975">MARKSRTLLNVEECSAELRAISRRNASESSFLLLPAEIRNQIYKHAFGGDTQRVRVSSKPGRYPVLSARRCKCELSEQQMIEHYKMNGDIEIFPDHYYGEEKEVTDCHTCCHDRQPDCLNLALLGVCRQVYDEAALLPYSTNEFILDTSHYAFSNFTSTLLPAQRKAITRIALVGDTLPNVQLGWPRTLIGVKSLSLRISLAHAPSWTGPRRSSWELPLNPSKKALLKSTRPLARFPVDSASVLVTWCRNRDGENKSAESELEKTFKRPFHELSAETRAARQTARIERREIAIATQRAKLESGGNTSPRTKVQQMTDWHARRTAAHSRRLMKVHQRTLQNLH</sequence>
<dbReference type="PANTHER" id="PTHR38790:SF4">
    <property type="entry name" value="2EXR DOMAIN-CONTAINING PROTEIN"/>
    <property type="match status" value="1"/>
</dbReference>
<gene>
    <name evidence="2" type="ORF">CBER1_03744</name>
</gene>
<reference evidence="3" key="1">
    <citation type="journal article" date="2017" name="bioRxiv">
        <title>Conservation of a gene cluster reveals novel cercosporin biosynthetic mechanisms and extends production to the genus Colletotrichum.</title>
        <authorList>
            <person name="de Jonge R."/>
            <person name="Ebert M.K."/>
            <person name="Huitt-Roehl C.R."/>
            <person name="Pal P."/>
            <person name="Suttle J.C."/>
            <person name="Spanner R.E."/>
            <person name="Neubauer J.D."/>
            <person name="Jurick W.M.II."/>
            <person name="Stott K.A."/>
            <person name="Secor G.A."/>
            <person name="Thomma B.P.H.J."/>
            <person name="Van de Peer Y."/>
            <person name="Townsend C.A."/>
            <person name="Bolton M.D."/>
        </authorList>
    </citation>
    <scope>NUCLEOTIDE SEQUENCE [LARGE SCALE GENOMIC DNA]</scope>
    <source>
        <strain evidence="3">CBS538.71</strain>
    </source>
</reference>
<dbReference type="OrthoDB" id="5413827at2759"/>
<name>A0A2S6C799_9PEZI</name>
<dbReference type="AlphaFoldDB" id="A0A2S6C799"/>
<organism evidence="2 3">
    <name type="scientific">Cercospora berteroae</name>
    <dbReference type="NCBI Taxonomy" id="357750"/>
    <lineage>
        <taxon>Eukaryota</taxon>
        <taxon>Fungi</taxon>
        <taxon>Dikarya</taxon>
        <taxon>Ascomycota</taxon>
        <taxon>Pezizomycotina</taxon>
        <taxon>Dothideomycetes</taxon>
        <taxon>Dothideomycetidae</taxon>
        <taxon>Mycosphaerellales</taxon>
        <taxon>Mycosphaerellaceae</taxon>
        <taxon>Cercospora</taxon>
    </lineage>
</organism>
<proteinExistence type="predicted"/>
<dbReference type="STRING" id="357750.A0A2S6C799"/>
<keyword evidence="3" id="KW-1185">Reference proteome</keyword>
<protein>
    <recommendedName>
        <fullName evidence="1">DUF7730 domain-containing protein</fullName>
    </recommendedName>
</protein>
<feature type="domain" description="DUF7730" evidence="1">
    <location>
        <begin position="27"/>
        <end position="173"/>
    </location>
</feature>
<dbReference type="Pfam" id="PF24864">
    <property type="entry name" value="DUF7730"/>
    <property type="match status" value="1"/>
</dbReference>
<dbReference type="EMBL" id="PNEN01000536">
    <property type="protein sequence ID" value="PPJ55590.1"/>
    <property type="molecule type" value="Genomic_DNA"/>
</dbReference>
<evidence type="ECO:0000313" key="3">
    <source>
        <dbReference type="Proteomes" id="UP000237631"/>
    </source>
</evidence>
<accession>A0A2S6C799</accession>
<comment type="caution">
    <text evidence="2">The sequence shown here is derived from an EMBL/GenBank/DDBJ whole genome shotgun (WGS) entry which is preliminary data.</text>
</comment>
<evidence type="ECO:0000313" key="2">
    <source>
        <dbReference type="EMBL" id="PPJ55590.1"/>
    </source>
</evidence>
<dbReference type="Proteomes" id="UP000237631">
    <property type="component" value="Unassembled WGS sequence"/>
</dbReference>